<dbReference type="Proteomes" id="UP000800092">
    <property type="component" value="Unassembled WGS sequence"/>
</dbReference>
<evidence type="ECO:0000259" key="15">
    <source>
        <dbReference type="PROSITE" id="PS51384"/>
    </source>
</evidence>
<accession>A0A6A6H025</accession>
<dbReference type="CDD" id="cd06183">
    <property type="entry name" value="cyt_b5_reduct_like"/>
    <property type="match status" value="1"/>
</dbReference>
<dbReference type="AlphaFoldDB" id="A0A6A6H025"/>
<dbReference type="InterPro" id="IPR001433">
    <property type="entry name" value="OxRdtase_FAD/NAD-bd"/>
</dbReference>
<dbReference type="OrthoDB" id="432685at2759"/>
<keyword evidence="7 14" id="KW-0560">Oxidoreductase</keyword>
<keyword evidence="8 14" id="KW-0520">NAD</keyword>
<dbReference type="Pfam" id="PF00175">
    <property type="entry name" value="NAD_binding_1"/>
    <property type="match status" value="1"/>
</dbReference>
<feature type="binding site" evidence="13">
    <location>
        <position position="180"/>
    </location>
    <ligand>
        <name>FAD</name>
        <dbReference type="ChEBI" id="CHEBI:57692"/>
    </ligand>
</feature>
<evidence type="ECO:0000256" key="14">
    <source>
        <dbReference type="RuleBase" id="RU361226"/>
    </source>
</evidence>
<feature type="binding site" evidence="13">
    <location>
        <position position="114"/>
    </location>
    <ligand>
        <name>FAD</name>
        <dbReference type="ChEBI" id="CHEBI:57692"/>
    </ligand>
</feature>
<sequence length="310" mass="34148">MFKPPFPASHVVQARTSAWGLGGLAALGVTGAFILYQRRTSQGPAVGKPGKVFNGMGSSWVELKLAESEDINHNVKRLRFKFPNDEDTSGLSVNSAILTSRTPSGSVLPTLRPYTPTSDETQKGFIEFTIKRYPGKSMSSYIHNLKPGDTLSMKGPLPGPEWKTNMHHQVGLIAGGAGITPCYQLVRRILNDPNDKTKISLLYSNHTEEDILLKQEFDQLAAEHGDQFNVHYTVSQPSASWTGDKGRITREILERTMPKPSDGNVRLFVCGPDSFYTTVSGPKAMIPIFQGKFGGLLKEMGYTQNQVEKF</sequence>
<evidence type="ECO:0000256" key="1">
    <source>
        <dbReference type="ARBA" id="ARBA00001974"/>
    </source>
</evidence>
<keyword evidence="5" id="KW-1000">Mitochondrion outer membrane</keyword>
<feature type="binding site" evidence="13">
    <location>
        <position position="131"/>
    </location>
    <ligand>
        <name>FAD</name>
        <dbReference type="ChEBI" id="CHEBI:57692"/>
    </ligand>
</feature>
<dbReference type="SUPFAM" id="SSF52343">
    <property type="entry name" value="Ferredoxin reductase-like, C-terminal NADP-linked domain"/>
    <property type="match status" value="1"/>
</dbReference>
<dbReference type="PANTHER" id="PTHR19370:SF171">
    <property type="entry name" value="NADH-CYTOCHROME B5 REDUCTASE 2"/>
    <property type="match status" value="1"/>
</dbReference>
<evidence type="ECO:0000313" key="16">
    <source>
        <dbReference type="EMBL" id="KAF2231332.1"/>
    </source>
</evidence>
<feature type="domain" description="FAD-binding FR-type" evidence="15">
    <location>
        <begin position="58"/>
        <end position="163"/>
    </location>
</feature>
<evidence type="ECO:0000256" key="2">
    <source>
        <dbReference type="ARBA" id="ARBA00004572"/>
    </source>
</evidence>
<dbReference type="InterPro" id="IPR017927">
    <property type="entry name" value="FAD-bd_FR_type"/>
</dbReference>
<dbReference type="FunFam" id="3.40.50.80:FF:000009">
    <property type="entry name" value="NADH-cytochrome b5 reductase"/>
    <property type="match status" value="1"/>
</dbReference>
<comment type="cofactor">
    <cofactor evidence="1 13 14">
        <name>FAD</name>
        <dbReference type="ChEBI" id="CHEBI:57692"/>
    </cofactor>
</comment>
<evidence type="ECO:0000256" key="7">
    <source>
        <dbReference type="ARBA" id="ARBA00023002"/>
    </source>
</evidence>
<dbReference type="Gene3D" id="3.40.50.80">
    <property type="entry name" value="Nucleotide-binding domain of ferredoxin-NADP reductase (FNR) module"/>
    <property type="match status" value="1"/>
</dbReference>
<dbReference type="PROSITE" id="PS51384">
    <property type="entry name" value="FAD_FR"/>
    <property type="match status" value="1"/>
</dbReference>
<organism evidence="16 17">
    <name type="scientific">Viridothelium virens</name>
    <name type="common">Speckled blister lichen</name>
    <name type="synonym">Trypethelium virens</name>
    <dbReference type="NCBI Taxonomy" id="1048519"/>
    <lineage>
        <taxon>Eukaryota</taxon>
        <taxon>Fungi</taxon>
        <taxon>Dikarya</taxon>
        <taxon>Ascomycota</taxon>
        <taxon>Pezizomycotina</taxon>
        <taxon>Dothideomycetes</taxon>
        <taxon>Dothideomycetes incertae sedis</taxon>
        <taxon>Trypetheliales</taxon>
        <taxon>Trypetheliaceae</taxon>
        <taxon>Viridothelium</taxon>
    </lineage>
</organism>
<comment type="similarity">
    <text evidence="3 14">Belongs to the flavoprotein pyridine nucleotide cytochrome reductase family.</text>
</comment>
<dbReference type="GO" id="GO:0005741">
    <property type="term" value="C:mitochondrial outer membrane"/>
    <property type="evidence" value="ECO:0007669"/>
    <property type="project" value="UniProtKB-SubCell"/>
</dbReference>
<protein>
    <recommendedName>
        <fullName evidence="14">NADH-cytochrome b5 reductase</fullName>
        <ecNumber evidence="14">1.6.2.2</ecNumber>
    </recommendedName>
</protein>
<keyword evidence="4 13" id="KW-0285">Flavoprotein</keyword>
<feature type="binding site" evidence="13">
    <location>
        <position position="139"/>
    </location>
    <ligand>
        <name>FAD</name>
        <dbReference type="ChEBI" id="CHEBI:57692"/>
    </ligand>
</feature>
<dbReference type="GO" id="GO:0006696">
    <property type="term" value="P:ergosterol biosynthetic process"/>
    <property type="evidence" value="ECO:0007669"/>
    <property type="project" value="TreeGrafter"/>
</dbReference>
<dbReference type="InterPro" id="IPR008333">
    <property type="entry name" value="Cbr1-like_FAD-bd_dom"/>
</dbReference>
<dbReference type="Gene3D" id="2.40.30.10">
    <property type="entry name" value="Translation factors"/>
    <property type="match status" value="1"/>
</dbReference>
<dbReference type="Pfam" id="PF00970">
    <property type="entry name" value="FAD_binding_6"/>
    <property type="match status" value="1"/>
</dbReference>
<dbReference type="PRINTS" id="PR00371">
    <property type="entry name" value="FPNCR"/>
</dbReference>
<evidence type="ECO:0000313" key="17">
    <source>
        <dbReference type="Proteomes" id="UP000800092"/>
    </source>
</evidence>
<dbReference type="InterPro" id="IPR039261">
    <property type="entry name" value="FNR_nucleotide-bd"/>
</dbReference>
<comment type="subcellular location">
    <subcellularLocation>
        <location evidence="2">Mitochondrion outer membrane</location>
        <topology evidence="2">Single-pass membrane protein</topology>
    </subcellularLocation>
</comment>
<dbReference type="InterPro" id="IPR001709">
    <property type="entry name" value="Flavoprot_Pyr_Nucl_cyt_Rdtase"/>
</dbReference>
<dbReference type="EC" id="1.6.2.2" evidence="14"/>
<keyword evidence="9" id="KW-0496">Mitochondrion</keyword>
<feature type="binding site" evidence="13">
    <location>
        <position position="138"/>
    </location>
    <ligand>
        <name>FAD</name>
        <dbReference type="ChEBI" id="CHEBI:57692"/>
    </ligand>
</feature>
<dbReference type="InterPro" id="IPR017938">
    <property type="entry name" value="Riboflavin_synthase-like_b-brl"/>
</dbReference>
<evidence type="ECO:0000256" key="13">
    <source>
        <dbReference type="PIRSR" id="PIRSR601834-1"/>
    </source>
</evidence>
<evidence type="ECO:0000256" key="8">
    <source>
        <dbReference type="ARBA" id="ARBA00023027"/>
    </source>
</evidence>
<evidence type="ECO:0000256" key="3">
    <source>
        <dbReference type="ARBA" id="ARBA00006105"/>
    </source>
</evidence>
<evidence type="ECO:0000256" key="12">
    <source>
        <dbReference type="ARBA" id="ARBA00047682"/>
    </source>
</evidence>
<evidence type="ECO:0000256" key="10">
    <source>
        <dbReference type="ARBA" id="ARBA00023136"/>
    </source>
</evidence>
<evidence type="ECO:0000256" key="6">
    <source>
        <dbReference type="ARBA" id="ARBA00022827"/>
    </source>
</evidence>
<dbReference type="PANTHER" id="PTHR19370">
    <property type="entry name" value="NADH-CYTOCHROME B5 REDUCTASE"/>
    <property type="match status" value="1"/>
</dbReference>
<keyword evidence="10" id="KW-0472">Membrane</keyword>
<evidence type="ECO:0000256" key="4">
    <source>
        <dbReference type="ARBA" id="ARBA00022630"/>
    </source>
</evidence>
<dbReference type="InterPro" id="IPR001834">
    <property type="entry name" value="CBR-like"/>
</dbReference>
<evidence type="ECO:0000256" key="5">
    <source>
        <dbReference type="ARBA" id="ARBA00022787"/>
    </source>
</evidence>
<dbReference type="GO" id="GO:0090524">
    <property type="term" value="F:cytochrome-b5 reductase activity, acting on NADH"/>
    <property type="evidence" value="ECO:0007669"/>
    <property type="project" value="UniProtKB-EC"/>
</dbReference>
<comment type="catalytic activity">
    <reaction evidence="12 14">
        <text>2 Fe(III)-[cytochrome b5] + NADH = 2 Fe(II)-[cytochrome b5] + NAD(+) + H(+)</text>
        <dbReference type="Rhea" id="RHEA:46680"/>
        <dbReference type="Rhea" id="RHEA-COMP:10438"/>
        <dbReference type="Rhea" id="RHEA-COMP:10439"/>
        <dbReference type="ChEBI" id="CHEBI:15378"/>
        <dbReference type="ChEBI" id="CHEBI:29033"/>
        <dbReference type="ChEBI" id="CHEBI:29034"/>
        <dbReference type="ChEBI" id="CHEBI:57540"/>
        <dbReference type="ChEBI" id="CHEBI:57945"/>
        <dbReference type="EC" id="1.6.2.2"/>
    </reaction>
</comment>
<keyword evidence="17" id="KW-1185">Reference proteome</keyword>
<evidence type="ECO:0000256" key="11">
    <source>
        <dbReference type="ARBA" id="ARBA00037464"/>
    </source>
</evidence>
<feature type="binding site" evidence="13">
    <location>
        <position position="113"/>
    </location>
    <ligand>
        <name>FAD</name>
        <dbReference type="ChEBI" id="CHEBI:57692"/>
    </ligand>
</feature>
<dbReference type="PRINTS" id="PR00406">
    <property type="entry name" value="CYTB5RDTASE"/>
</dbReference>
<comment type="function">
    <text evidence="11">May mediate the reduction of outer membrane cytochrome b5.</text>
</comment>
<evidence type="ECO:0000256" key="9">
    <source>
        <dbReference type="ARBA" id="ARBA00023128"/>
    </source>
</evidence>
<feature type="binding site" evidence="13">
    <location>
        <position position="112"/>
    </location>
    <ligand>
        <name>FAD</name>
        <dbReference type="ChEBI" id="CHEBI:57692"/>
    </ligand>
</feature>
<dbReference type="SUPFAM" id="SSF63380">
    <property type="entry name" value="Riboflavin synthase domain-like"/>
    <property type="match status" value="1"/>
</dbReference>
<dbReference type="EMBL" id="ML991828">
    <property type="protein sequence ID" value="KAF2231332.1"/>
    <property type="molecule type" value="Genomic_DNA"/>
</dbReference>
<keyword evidence="6 13" id="KW-0274">FAD</keyword>
<name>A0A6A6H025_VIRVR</name>
<reference evidence="16" key="1">
    <citation type="journal article" date="2020" name="Stud. Mycol.">
        <title>101 Dothideomycetes genomes: a test case for predicting lifestyles and emergence of pathogens.</title>
        <authorList>
            <person name="Haridas S."/>
            <person name="Albert R."/>
            <person name="Binder M."/>
            <person name="Bloem J."/>
            <person name="Labutti K."/>
            <person name="Salamov A."/>
            <person name="Andreopoulos B."/>
            <person name="Baker S."/>
            <person name="Barry K."/>
            <person name="Bills G."/>
            <person name="Bluhm B."/>
            <person name="Cannon C."/>
            <person name="Castanera R."/>
            <person name="Culley D."/>
            <person name="Daum C."/>
            <person name="Ezra D."/>
            <person name="Gonzalez J."/>
            <person name="Henrissat B."/>
            <person name="Kuo A."/>
            <person name="Liang C."/>
            <person name="Lipzen A."/>
            <person name="Lutzoni F."/>
            <person name="Magnuson J."/>
            <person name="Mondo S."/>
            <person name="Nolan M."/>
            <person name="Ohm R."/>
            <person name="Pangilinan J."/>
            <person name="Park H.-J."/>
            <person name="Ramirez L."/>
            <person name="Alfaro M."/>
            <person name="Sun H."/>
            <person name="Tritt A."/>
            <person name="Yoshinaga Y."/>
            <person name="Zwiers L.-H."/>
            <person name="Turgeon B."/>
            <person name="Goodwin S."/>
            <person name="Spatafora J."/>
            <person name="Crous P."/>
            <person name="Grigoriev I."/>
        </authorList>
    </citation>
    <scope>NUCLEOTIDE SEQUENCE</scope>
    <source>
        <strain evidence="16">Tuck. ex Michener</strain>
    </source>
</reference>
<proteinExistence type="inferred from homology"/>
<gene>
    <name evidence="16" type="ORF">EV356DRAFT_579291</name>
</gene>